<dbReference type="InterPro" id="IPR029060">
    <property type="entry name" value="PIN-like_dom_sf"/>
</dbReference>
<name>U6G3E1_9EIME</name>
<dbReference type="InterPro" id="IPR006984">
    <property type="entry name" value="Fcf1/UTP23"/>
</dbReference>
<comment type="similarity">
    <text evidence="5">Belongs to the UTP23/FCF1 family. FCF1 subfamily.</text>
</comment>
<dbReference type="FunFam" id="3.40.50.1010:FF:000039">
    <property type="entry name" value="rRNA-processing protein FCF1 family protein"/>
    <property type="match status" value="1"/>
</dbReference>
<keyword evidence="7" id="KW-0812">Transmembrane</keyword>
<keyword evidence="4" id="KW-0539">Nucleus</keyword>
<dbReference type="PANTHER" id="PTHR12416">
    <property type="entry name" value="RRNA-PROCESSING PROTEIN UTP23 HOMOLOG"/>
    <property type="match status" value="1"/>
</dbReference>
<evidence type="ECO:0000256" key="4">
    <source>
        <dbReference type="ARBA" id="ARBA00023242"/>
    </source>
</evidence>
<dbReference type="Pfam" id="PF04900">
    <property type="entry name" value="Fcf1"/>
    <property type="match status" value="1"/>
</dbReference>
<feature type="domain" description="PIN" evidence="8">
    <location>
        <begin position="229"/>
        <end position="328"/>
    </location>
</feature>
<dbReference type="SMART" id="SM00670">
    <property type="entry name" value="PINc"/>
    <property type="match status" value="1"/>
</dbReference>
<keyword evidence="2" id="KW-0690">Ribosome biogenesis</keyword>
<dbReference type="InterPro" id="IPR037503">
    <property type="entry name" value="Fcf1_PIN"/>
</dbReference>
<evidence type="ECO:0000256" key="1">
    <source>
        <dbReference type="ARBA" id="ARBA00004604"/>
    </source>
</evidence>
<evidence type="ECO:0000259" key="8">
    <source>
        <dbReference type="SMART" id="SM00670"/>
    </source>
</evidence>
<reference evidence="9" key="2">
    <citation type="submission" date="2013-10" db="EMBL/GenBank/DDBJ databases">
        <authorList>
            <person name="Aslett M."/>
        </authorList>
    </citation>
    <scope>NUCLEOTIDE SEQUENCE [LARGE SCALE GENOMIC DNA]</scope>
    <source>
        <strain evidence="9">Houghton</strain>
    </source>
</reference>
<dbReference type="SUPFAM" id="SSF88723">
    <property type="entry name" value="PIN domain-like"/>
    <property type="match status" value="1"/>
</dbReference>
<reference evidence="9" key="1">
    <citation type="submission" date="2013-10" db="EMBL/GenBank/DDBJ databases">
        <title>Genomic analysis of the causative agents of coccidiosis in chickens.</title>
        <authorList>
            <person name="Reid A.J."/>
            <person name="Blake D."/>
            <person name="Billington K."/>
            <person name="Browne H."/>
            <person name="Dunn M."/>
            <person name="Hung S."/>
            <person name="Kawahara F."/>
            <person name="Miranda-Saavedra D."/>
            <person name="Mourier T."/>
            <person name="Nagra H."/>
            <person name="Otto T.D."/>
            <person name="Rawlings N."/>
            <person name="Sanchez A."/>
            <person name="Sanders M."/>
            <person name="Subramaniam C."/>
            <person name="Tay Y."/>
            <person name="Dear P."/>
            <person name="Doerig C."/>
            <person name="Gruber A."/>
            <person name="Parkinson J."/>
            <person name="Shirley M."/>
            <person name="Wan K.L."/>
            <person name="Berriman M."/>
            <person name="Tomley F."/>
            <person name="Pain A."/>
        </authorList>
    </citation>
    <scope>NUCLEOTIDE SEQUENCE [LARGE SCALE GENOMIC DNA]</scope>
    <source>
        <strain evidence="9">Houghton</strain>
    </source>
</reference>
<dbReference type="Proteomes" id="UP000018201">
    <property type="component" value="Unassembled WGS sequence"/>
</dbReference>
<dbReference type="AlphaFoldDB" id="U6G3E1"/>
<evidence type="ECO:0000313" key="10">
    <source>
        <dbReference type="Proteomes" id="UP000018201"/>
    </source>
</evidence>
<feature type="compositionally biased region" description="Polar residues" evidence="6">
    <location>
        <begin position="93"/>
        <end position="102"/>
    </location>
</feature>
<evidence type="ECO:0000256" key="2">
    <source>
        <dbReference type="ARBA" id="ARBA00022517"/>
    </source>
</evidence>
<dbReference type="Gene3D" id="3.40.50.1010">
    <property type="entry name" value="5'-nuclease"/>
    <property type="match status" value="1"/>
</dbReference>
<protein>
    <submittedName>
        <fullName evidence="9">rRNA-processing protein FCF1, putative</fullName>
    </submittedName>
</protein>
<gene>
    <name evidence="9" type="ORF">EPH_0001160</name>
</gene>
<dbReference type="OrthoDB" id="76105at2759"/>
<dbReference type="GO" id="GO:0006364">
    <property type="term" value="P:rRNA processing"/>
    <property type="evidence" value="ECO:0007669"/>
    <property type="project" value="UniProtKB-KW"/>
</dbReference>
<dbReference type="InterPro" id="IPR002716">
    <property type="entry name" value="PIN_dom"/>
</dbReference>
<sequence length="368" mass="40720">MLFRGAVQFKDALLNGNPVAVATVGILSFVFLTVAARCTYSLRSSASSTDQKRSTSRRRRKPSGGVGNSPTKQAANQSAQARKPPKKTECETEASSNASVARTQEELHSQELGMNQEQEDGGGDWIGQVVQQSIAMVDTVHTDVYGGCEDALMNQRMYGCVSSSAQGKAKKTRKFAAVKRTINPKDHRLQNKGVKKEKKRKEREAALKEHVQHNPDQFFSYNTNLVPPYQVLVDTNFINGAIQTKQDVLQGLITCLVAKCDVCVTDCVVAELEKLGHRYRLALHLAKDPRIKRLKCLHAGTYADDCIVQRVTEHKCYLVATNDKDLKRRIRKIPGVPIVYLKGRTFAVERLPEAITALPAAKSAIPKM</sequence>
<proteinExistence type="inferred from homology"/>
<evidence type="ECO:0000256" key="5">
    <source>
        <dbReference type="ARBA" id="ARBA00024026"/>
    </source>
</evidence>
<dbReference type="EMBL" id="HG689386">
    <property type="protein sequence ID" value="CDI74002.1"/>
    <property type="molecule type" value="Genomic_DNA"/>
</dbReference>
<keyword evidence="7" id="KW-1133">Transmembrane helix</keyword>
<evidence type="ECO:0000313" key="9">
    <source>
        <dbReference type="EMBL" id="CDI74002.1"/>
    </source>
</evidence>
<feature type="transmembrane region" description="Helical" evidence="7">
    <location>
        <begin position="12"/>
        <end position="36"/>
    </location>
</feature>
<keyword evidence="10" id="KW-1185">Reference proteome</keyword>
<organism evidence="9 10">
    <name type="scientific">Eimeria praecox</name>
    <dbReference type="NCBI Taxonomy" id="51316"/>
    <lineage>
        <taxon>Eukaryota</taxon>
        <taxon>Sar</taxon>
        <taxon>Alveolata</taxon>
        <taxon>Apicomplexa</taxon>
        <taxon>Conoidasida</taxon>
        <taxon>Coccidia</taxon>
        <taxon>Eucoccidiorida</taxon>
        <taxon>Eimeriorina</taxon>
        <taxon>Eimeriidae</taxon>
        <taxon>Eimeria</taxon>
    </lineage>
</organism>
<evidence type="ECO:0000256" key="3">
    <source>
        <dbReference type="ARBA" id="ARBA00022552"/>
    </source>
</evidence>
<evidence type="ECO:0000256" key="7">
    <source>
        <dbReference type="SAM" id="Phobius"/>
    </source>
</evidence>
<dbReference type="VEuPathDB" id="ToxoDB:EPH_0001160"/>
<dbReference type="CDD" id="cd09864">
    <property type="entry name" value="PIN_Fcf1-like"/>
    <property type="match status" value="1"/>
</dbReference>
<feature type="region of interest" description="Disordered" evidence="6">
    <location>
        <begin position="43"/>
        <end position="108"/>
    </location>
</feature>
<evidence type="ECO:0000256" key="6">
    <source>
        <dbReference type="SAM" id="MobiDB-lite"/>
    </source>
</evidence>
<accession>U6G3E1</accession>
<dbReference type="GO" id="GO:0032040">
    <property type="term" value="C:small-subunit processome"/>
    <property type="evidence" value="ECO:0007669"/>
    <property type="project" value="InterPro"/>
</dbReference>
<keyword evidence="3" id="KW-0698">rRNA processing</keyword>
<feature type="compositionally biased region" description="Polar residues" evidence="6">
    <location>
        <begin position="68"/>
        <end position="80"/>
    </location>
</feature>
<keyword evidence="7" id="KW-0472">Membrane</keyword>
<comment type="subcellular location">
    <subcellularLocation>
        <location evidence="1">Nucleus</location>
        <location evidence="1">Nucleolus</location>
    </subcellularLocation>
</comment>